<dbReference type="AlphaFoldDB" id="A0A9J7HT06"/>
<dbReference type="PROSITE" id="PS50011">
    <property type="entry name" value="PROTEIN_KINASE_DOM"/>
    <property type="match status" value="1"/>
</dbReference>
<dbReference type="InterPro" id="IPR011009">
    <property type="entry name" value="Kinase-like_dom_sf"/>
</dbReference>
<dbReference type="GO" id="GO:0004672">
    <property type="term" value="F:protein kinase activity"/>
    <property type="evidence" value="ECO:0007669"/>
    <property type="project" value="InterPro"/>
</dbReference>
<dbReference type="PANTHER" id="PTHR26392:SF92">
    <property type="entry name" value="PROTEIN KINASE DOMAIN-CONTAINING PROTEIN"/>
    <property type="match status" value="1"/>
</dbReference>
<dbReference type="PANTHER" id="PTHR26392">
    <property type="entry name" value="MITOGEN-ACTIVATED PROTEIN KINASE KINASE KINASE 7-RELATED"/>
    <property type="match status" value="1"/>
</dbReference>
<dbReference type="OMA" id="GKNIRMP"/>
<name>A0A9J7HT06_BRAFL</name>
<reference evidence="3" key="1">
    <citation type="submission" date="2025-08" db="UniProtKB">
        <authorList>
            <consortium name="RefSeq"/>
        </authorList>
    </citation>
    <scope>IDENTIFICATION</scope>
    <source>
        <strain evidence="3">S238N-H82</strain>
        <tissue evidence="3">Testes</tissue>
    </source>
</reference>
<evidence type="ECO:0000313" key="3">
    <source>
        <dbReference type="RefSeq" id="XP_035663927.1"/>
    </source>
</evidence>
<keyword evidence="2" id="KW-1185">Reference proteome</keyword>
<evidence type="ECO:0000259" key="1">
    <source>
        <dbReference type="PROSITE" id="PS50011"/>
    </source>
</evidence>
<proteinExistence type="predicted"/>
<dbReference type="OrthoDB" id="5985011at2759"/>
<accession>A0A9J7HT06</accession>
<sequence length="143" mass="16226">MICFSIYCIHKVTKDNIVKLADVGQTKQEEKITGTVTGTASYAAPEVKERKVYDKSADIYSLGLILWEMWYGVPLYGLGDSDYAAEMEECLREGKNIRMPKWKGTVPPIPGWTRLIHHCLKKDPSERPEIQECLEKISGFAID</sequence>
<gene>
    <name evidence="3" type="primary">LOC118407556</name>
</gene>
<dbReference type="InterPro" id="IPR000719">
    <property type="entry name" value="Prot_kinase_dom"/>
</dbReference>
<evidence type="ECO:0000313" key="2">
    <source>
        <dbReference type="Proteomes" id="UP000001554"/>
    </source>
</evidence>
<feature type="domain" description="Protein kinase" evidence="1">
    <location>
        <begin position="1"/>
        <end position="141"/>
    </location>
</feature>
<dbReference type="KEGG" id="bfo:118407556"/>
<keyword evidence="3" id="KW-0808">Transferase</keyword>
<dbReference type="Gene3D" id="1.10.510.10">
    <property type="entry name" value="Transferase(Phosphotransferase) domain 1"/>
    <property type="match status" value="1"/>
</dbReference>
<dbReference type="Proteomes" id="UP000001554">
    <property type="component" value="Unplaced"/>
</dbReference>
<protein>
    <submittedName>
        <fullName evidence="3">Probable serine/threonine-protein kinase drkB</fullName>
    </submittedName>
</protein>
<dbReference type="GO" id="GO:0005524">
    <property type="term" value="F:ATP binding"/>
    <property type="evidence" value="ECO:0007669"/>
    <property type="project" value="InterPro"/>
</dbReference>
<dbReference type="SUPFAM" id="SSF56112">
    <property type="entry name" value="Protein kinase-like (PK-like)"/>
    <property type="match status" value="1"/>
</dbReference>
<dbReference type="Pfam" id="PF00069">
    <property type="entry name" value="Pkinase"/>
    <property type="match status" value="1"/>
</dbReference>
<organism evidence="2 3">
    <name type="scientific">Branchiostoma floridae</name>
    <name type="common">Florida lancelet</name>
    <name type="synonym">Amphioxus</name>
    <dbReference type="NCBI Taxonomy" id="7739"/>
    <lineage>
        <taxon>Eukaryota</taxon>
        <taxon>Metazoa</taxon>
        <taxon>Chordata</taxon>
        <taxon>Cephalochordata</taxon>
        <taxon>Leptocardii</taxon>
        <taxon>Amphioxiformes</taxon>
        <taxon>Branchiostomatidae</taxon>
        <taxon>Branchiostoma</taxon>
    </lineage>
</organism>
<dbReference type="RefSeq" id="XP_035663927.1">
    <property type="nucleotide sequence ID" value="XM_035808034.1"/>
</dbReference>
<dbReference type="SMART" id="SM00220">
    <property type="entry name" value="S_TKc"/>
    <property type="match status" value="1"/>
</dbReference>
<keyword evidence="3" id="KW-0418">Kinase</keyword>
<dbReference type="GeneID" id="118407556"/>